<name>A0AAW9DSE2_ACIAO</name>
<dbReference type="GO" id="GO:0055085">
    <property type="term" value="P:transmembrane transport"/>
    <property type="evidence" value="ECO:0007669"/>
    <property type="project" value="InterPro"/>
</dbReference>
<dbReference type="EMBL" id="JAWXYB010000018">
    <property type="protein sequence ID" value="MDX5931222.1"/>
    <property type="molecule type" value="Genomic_DNA"/>
</dbReference>
<keyword evidence="5 7" id="KW-1133">Transmembrane helix</keyword>
<dbReference type="Proteomes" id="UP001279553">
    <property type="component" value="Unassembled WGS sequence"/>
</dbReference>
<evidence type="ECO:0000256" key="4">
    <source>
        <dbReference type="ARBA" id="ARBA00022692"/>
    </source>
</evidence>
<feature type="transmembrane region" description="Helical" evidence="7">
    <location>
        <begin position="290"/>
        <end position="316"/>
    </location>
</feature>
<dbReference type="GO" id="GO:0005886">
    <property type="term" value="C:plasma membrane"/>
    <property type="evidence" value="ECO:0007669"/>
    <property type="project" value="UniProtKB-SubCell"/>
</dbReference>
<dbReference type="CDD" id="cd06261">
    <property type="entry name" value="TM_PBP2"/>
    <property type="match status" value="1"/>
</dbReference>
<dbReference type="AlphaFoldDB" id="A0AAW9DSE2"/>
<sequence length="324" mass="35661">MIGTIFRRLVHMVAVLFGISVLVFLIFFATPGANPAARIAGKNASPQTIARVEQQFGLNRPLPVQYGLMMKKIFITRNLTSYVNLGEKVVPQVFRAAPVTLSLVGGAAVIWILFAVVIGAAAAAFRNTWIDRLLMVLSLIGISMPVFWVGTVANLFTQGIWHHTLLFSWVPPLGYIDFSKSPFGWFKALIIPWITLAILYIGLYARVLRAALIETMQEDFIRTARAKGLTGRQVLLRHALRCSLVSVVTLFGLDFGVLVGGGALLTEVVFGLQGVGYLTYQALETLDLPMIMATVIYASVFVVVSNAVVDIVYAAFDPRMRLRR</sequence>
<evidence type="ECO:0000256" key="1">
    <source>
        <dbReference type="ARBA" id="ARBA00004651"/>
    </source>
</evidence>
<dbReference type="InterPro" id="IPR000515">
    <property type="entry name" value="MetI-like"/>
</dbReference>
<keyword evidence="3" id="KW-1003">Cell membrane</keyword>
<feature type="transmembrane region" description="Helical" evidence="7">
    <location>
        <begin position="133"/>
        <end position="156"/>
    </location>
</feature>
<keyword evidence="2 7" id="KW-0813">Transport</keyword>
<reference evidence="9 10" key="1">
    <citation type="submission" date="2023-11" db="EMBL/GenBank/DDBJ databases">
        <title>MicrobeMod: A computational toolkit for identifying prokaryotic methylation and restriction-modification with nanopore sequencing.</title>
        <authorList>
            <person name="Crits-Christoph A."/>
            <person name="Kang S.C."/>
            <person name="Lee H."/>
            <person name="Ostrov N."/>
        </authorList>
    </citation>
    <scope>NUCLEOTIDE SEQUENCE [LARGE SCALE GENOMIC DNA]</scope>
    <source>
        <strain evidence="9 10">DSMZ 700</strain>
    </source>
</reference>
<evidence type="ECO:0000256" key="2">
    <source>
        <dbReference type="ARBA" id="ARBA00022448"/>
    </source>
</evidence>
<organism evidence="9 10">
    <name type="scientific">Acidiphilium acidophilum</name>
    <name type="common">Thiobacillus acidophilus</name>
    <dbReference type="NCBI Taxonomy" id="76588"/>
    <lineage>
        <taxon>Bacteria</taxon>
        <taxon>Pseudomonadati</taxon>
        <taxon>Pseudomonadota</taxon>
        <taxon>Alphaproteobacteria</taxon>
        <taxon>Acetobacterales</taxon>
        <taxon>Acidocellaceae</taxon>
        <taxon>Acidiphilium</taxon>
    </lineage>
</organism>
<dbReference type="Pfam" id="PF19300">
    <property type="entry name" value="BPD_transp_1_N"/>
    <property type="match status" value="1"/>
</dbReference>
<dbReference type="RefSeq" id="WP_319614148.1">
    <property type="nucleotide sequence ID" value="NZ_JAWXYB010000018.1"/>
</dbReference>
<comment type="similarity">
    <text evidence="7">Belongs to the binding-protein-dependent transport system permease family.</text>
</comment>
<dbReference type="InterPro" id="IPR035906">
    <property type="entry name" value="MetI-like_sf"/>
</dbReference>
<comment type="subcellular location">
    <subcellularLocation>
        <location evidence="1 7">Cell membrane</location>
        <topology evidence="1 7">Multi-pass membrane protein</topology>
    </subcellularLocation>
</comment>
<keyword evidence="6 7" id="KW-0472">Membrane</keyword>
<dbReference type="Pfam" id="PF00528">
    <property type="entry name" value="BPD_transp_1"/>
    <property type="match status" value="1"/>
</dbReference>
<feature type="transmembrane region" description="Helical" evidence="7">
    <location>
        <begin position="9"/>
        <end position="29"/>
    </location>
</feature>
<dbReference type="PANTHER" id="PTHR30465">
    <property type="entry name" value="INNER MEMBRANE ABC TRANSPORTER"/>
    <property type="match status" value="1"/>
</dbReference>
<dbReference type="SUPFAM" id="SSF161098">
    <property type="entry name" value="MetI-like"/>
    <property type="match status" value="1"/>
</dbReference>
<feature type="transmembrane region" description="Helical" evidence="7">
    <location>
        <begin position="242"/>
        <end position="270"/>
    </location>
</feature>
<comment type="caution">
    <text evidence="9">The sequence shown here is derived from an EMBL/GenBank/DDBJ whole genome shotgun (WGS) entry which is preliminary data.</text>
</comment>
<evidence type="ECO:0000256" key="3">
    <source>
        <dbReference type="ARBA" id="ARBA00022475"/>
    </source>
</evidence>
<keyword evidence="10" id="KW-1185">Reference proteome</keyword>
<accession>A0AAW9DSE2</accession>
<feature type="domain" description="ABC transmembrane type-1" evidence="8">
    <location>
        <begin position="97"/>
        <end position="313"/>
    </location>
</feature>
<feature type="transmembrane region" description="Helical" evidence="7">
    <location>
        <begin position="185"/>
        <end position="207"/>
    </location>
</feature>
<protein>
    <submittedName>
        <fullName evidence="9">ABC transporter permease</fullName>
    </submittedName>
</protein>
<evidence type="ECO:0000313" key="10">
    <source>
        <dbReference type="Proteomes" id="UP001279553"/>
    </source>
</evidence>
<dbReference type="Gene3D" id="1.10.3720.10">
    <property type="entry name" value="MetI-like"/>
    <property type="match status" value="1"/>
</dbReference>
<dbReference type="PANTHER" id="PTHR30465:SF0">
    <property type="entry name" value="OLIGOPEPTIDE TRANSPORT SYSTEM PERMEASE PROTEIN APPB"/>
    <property type="match status" value="1"/>
</dbReference>
<evidence type="ECO:0000259" key="8">
    <source>
        <dbReference type="PROSITE" id="PS50928"/>
    </source>
</evidence>
<dbReference type="InterPro" id="IPR045621">
    <property type="entry name" value="BPD_transp_1_N"/>
</dbReference>
<gene>
    <name evidence="9" type="ORF">SIL87_10635</name>
</gene>
<evidence type="ECO:0000313" key="9">
    <source>
        <dbReference type="EMBL" id="MDX5931222.1"/>
    </source>
</evidence>
<evidence type="ECO:0000256" key="6">
    <source>
        <dbReference type="ARBA" id="ARBA00023136"/>
    </source>
</evidence>
<dbReference type="PROSITE" id="PS50928">
    <property type="entry name" value="ABC_TM1"/>
    <property type="match status" value="1"/>
</dbReference>
<feature type="transmembrane region" description="Helical" evidence="7">
    <location>
        <begin position="99"/>
        <end position="121"/>
    </location>
</feature>
<evidence type="ECO:0000256" key="5">
    <source>
        <dbReference type="ARBA" id="ARBA00022989"/>
    </source>
</evidence>
<keyword evidence="4 7" id="KW-0812">Transmembrane</keyword>
<proteinExistence type="inferred from homology"/>
<evidence type="ECO:0000256" key="7">
    <source>
        <dbReference type="RuleBase" id="RU363032"/>
    </source>
</evidence>